<feature type="transmembrane region" description="Helical" evidence="8">
    <location>
        <begin position="630"/>
        <end position="650"/>
    </location>
</feature>
<keyword evidence="3" id="KW-0813">Transport</keyword>
<evidence type="ECO:0000256" key="8">
    <source>
        <dbReference type="SAM" id="Phobius"/>
    </source>
</evidence>
<feature type="transmembrane region" description="Helical" evidence="8">
    <location>
        <begin position="59"/>
        <end position="80"/>
    </location>
</feature>
<keyword evidence="5 8" id="KW-0812">Transmembrane</keyword>
<keyword evidence="7 8" id="KW-0472">Membrane</keyword>
<reference evidence="9 10" key="1">
    <citation type="submission" date="2023-11" db="EMBL/GenBank/DDBJ databases">
        <title>Complete genome of Pseudomonas benzenivorans BA3361.</title>
        <authorList>
            <person name="Shin S.Y."/>
            <person name="Song J."/>
            <person name="Kang H."/>
        </authorList>
    </citation>
    <scope>NUCLEOTIDE SEQUENCE [LARGE SCALE GENOMIC DNA]</scope>
    <source>
        <strain evidence="9 10">HNIBRBA3361</strain>
    </source>
</reference>
<evidence type="ECO:0000256" key="1">
    <source>
        <dbReference type="ARBA" id="ARBA00004651"/>
    </source>
</evidence>
<feature type="transmembrane region" description="Helical" evidence="8">
    <location>
        <begin position="92"/>
        <end position="114"/>
    </location>
</feature>
<dbReference type="Proteomes" id="UP001305928">
    <property type="component" value="Chromosome"/>
</dbReference>
<evidence type="ECO:0000313" key="9">
    <source>
        <dbReference type="EMBL" id="WPC06502.1"/>
    </source>
</evidence>
<dbReference type="Gene3D" id="1.10.3470.10">
    <property type="entry name" value="ABC transporter involved in vitamin B12 uptake, BtuC"/>
    <property type="match status" value="2"/>
</dbReference>
<keyword evidence="6 8" id="KW-1133">Transmembrane helix</keyword>
<dbReference type="Pfam" id="PF01032">
    <property type="entry name" value="FecCD"/>
    <property type="match status" value="2"/>
</dbReference>
<comment type="similarity">
    <text evidence="2">Belongs to the binding-protein-dependent transport system permease family. FecCD subfamily.</text>
</comment>
<comment type="subcellular location">
    <subcellularLocation>
        <location evidence="1">Cell membrane</location>
        <topology evidence="1">Multi-pass membrane protein</topology>
    </subcellularLocation>
</comment>
<gene>
    <name evidence="9" type="primary">fhuB</name>
    <name evidence="9" type="ORF">SBP02_07020</name>
</gene>
<feature type="transmembrane region" description="Helical" evidence="8">
    <location>
        <begin position="477"/>
        <end position="498"/>
    </location>
</feature>
<accession>A0ABZ0Q165</accession>
<dbReference type="NCBIfam" id="NF007866">
    <property type="entry name" value="PRK10577.1-2"/>
    <property type="match status" value="1"/>
</dbReference>
<feature type="transmembrane region" description="Helical" evidence="8">
    <location>
        <begin position="120"/>
        <end position="138"/>
    </location>
</feature>
<keyword evidence="10" id="KW-1185">Reference proteome</keyword>
<dbReference type="EMBL" id="CP137892">
    <property type="protein sequence ID" value="WPC06502.1"/>
    <property type="molecule type" value="Genomic_DNA"/>
</dbReference>
<feature type="transmembrane region" description="Helical" evidence="8">
    <location>
        <begin position="145"/>
        <end position="168"/>
    </location>
</feature>
<evidence type="ECO:0000256" key="4">
    <source>
        <dbReference type="ARBA" id="ARBA00022475"/>
    </source>
</evidence>
<name>A0ABZ0Q165_9PSED</name>
<feature type="transmembrane region" description="Helical" evidence="8">
    <location>
        <begin position="278"/>
        <end position="300"/>
    </location>
</feature>
<dbReference type="InterPro" id="IPR037294">
    <property type="entry name" value="ABC_BtuC-like"/>
</dbReference>
<feature type="transmembrane region" description="Helical" evidence="8">
    <location>
        <begin position="421"/>
        <end position="442"/>
    </location>
</feature>
<sequence>MTDTLASRKPALFCMALFAACLALALGDLGLRLPSALWGQALWQPDLGDLRQVLAHYSWLPRLCMTLLCGASLALAGLLMQQVLRNPLASPTTLGVAGGAQLALTLATLFAPQLLLAREWLAMGGGALASLLVFALAWRRAMSPLALILAGLVVSLYLSALNIALMMLQPQGLTALFIWGAGSLSQHNWDAVLFLAPRLALALALLPLLLRPLSLLDLQDSGARSLGVSLPGLRLAGLGLGVFLTACVVSSVGVIGFIGLAAPAIARLLGARTLGQRLLWSPLLGAALLWLTDLLVQWIAGPFRELLPTGAVAGLLGAPLLLWLIPRLRLADHPAPSGMAMPVGRRAERGLVPLVALLGLALLLALALGQGPDGWRWHLAESLLELRAPRVIAAAAAGLMLALAGTLIQRLTGNPMASPELMGISAGAALGLLAAVFLLPAAGFLPRLALGALGATLTLLALLWLGRRSGFAPQRLLLAGIALSALFDAVQVLVLALGDPRGQQLLAWLSGSTYFVDASMAAWALGLALLLLLLCLPATRWLELLPLGAGTAGSLGVPLARSRLLLLGLAALLSAAATLVLGPLSFVGLMAPHLARLLGFGRARSQLLAGALLGALVMVLADWLGRNLLFPAQLPAGLLAALLGGAYLMWGLSRR</sequence>
<feature type="transmembrane region" description="Helical" evidence="8">
    <location>
        <begin position="351"/>
        <end position="371"/>
    </location>
</feature>
<evidence type="ECO:0000313" key="10">
    <source>
        <dbReference type="Proteomes" id="UP001305928"/>
    </source>
</evidence>
<evidence type="ECO:0000256" key="2">
    <source>
        <dbReference type="ARBA" id="ARBA00007935"/>
    </source>
</evidence>
<feature type="transmembrane region" description="Helical" evidence="8">
    <location>
        <begin position="541"/>
        <end position="560"/>
    </location>
</feature>
<feature type="transmembrane region" description="Helical" evidence="8">
    <location>
        <begin position="518"/>
        <end position="536"/>
    </location>
</feature>
<feature type="transmembrane region" description="Helical" evidence="8">
    <location>
        <begin position="607"/>
        <end position="624"/>
    </location>
</feature>
<organism evidence="9 10">
    <name type="scientific">Pseudomonas benzenivorans</name>
    <dbReference type="NCBI Taxonomy" id="556533"/>
    <lineage>
        <taxon>Bacteria</taxon>
        <taxon>Pseudomonadati</taxon>
        <taxon>Pseudomonadota</taxon>
        <taxon>Gammaproteobacteria</taxon>
        <taxon>Pseudomonadales</taxon>
        <taxon>Pseudomonadaceae</taxon>
        <taxon>Pseudomonas</taxon>
    </lineage>
</organism>
<evidence type="ECO:0000256" key="6">
    <source>
        <dbReference type="ARBA" id="ARBA00022989"/>
    </source>
</evidence>
<feature type="transmembrane region" description="Helical" evidence="8">
    <location>
        <begin position="448"/>
        <end position="465"/>
    </location>
</feature>
<dbReference type="InterPro" id="IPR000522">
    <property type="entry name" value="ABC_transptr_permease_BtuC"/>
</dbReference>
<feature type="transmembrane region" description="Helical" evidence="8">
    <location>
        <begin position="306"/>
        <end position="325"/>
    </location>
</feature>
<dbReference type="PANTHER" id="PTHR30472:SF37">
    <property type="entry name" value="FE(3+) DICITRATE TRANSPORT SYSTEM PERMEASE PROTEIN FECD-RELATED"/>
    <property type="match status" value="1"/>
</dbReference>
<dbReference type="CDD" id="cd06550">
    <property type="entry name" value="TM_ABC_iron-siderophores_like"/>
    <property type="match status" value="1"/>
</dbReference>
<feature type="transmembrane region" description="Helical" evidence="8">
    <location>
        <begin position="391"/>
        <end position="409"/>
    </location>
</feature>
<evidence type="ECO:0000256" key="7">
    <source>
        <dbReference type="ARBA" id="ARBA00023136"/>
    </source>
</evidence>
<feature type="transmembrane region" description="Helical" evidence="8">
    <location>
        <begin position="566"/>
        <end position="595"/>
    </location>
</feature>
<dbReference type="RefSeq" id="WP_318645682.1">
    <property type="nucleotide sequence ID" value="NZ_CP137892.1"/>
</dbReference>
<evidence type="ECO:0000256" key="5">
    <source>
        <dbReference type="ARBA" id="ARBA00022692"/>
    </source>
</evidence>
<protein>
    <submittedName>
        <fullName evidence="9">Fe(3+)-hydroxamate ABC transporter permease FhuB</fullName>
    </submittedName>
</protein>
<dbReference type="SUPFAM" id="SSF81345">
    <property type="entry name" value="ABC transporter involved in vitamin B12 uptake, BtuC"/>
    <property type="match status" value="2"/>
</dbReference>
<evidence type="ECO:0000256" key="3">
    <source>
        <dbReference type="ARBA" id="ARBA00022448"/>
    </source>
</evidence>
<proteinExistence type="inferred from homology"/>
<dbReference type="PANTHER" id="PTHR30472">
    <property type="entry name" value="FERRIC ENTEROBACTIN TRANSPORT SYSTEM PERMEASE PROTEIN"/>
    <property type="match status" value="1"/>
</dbReference>
<keyword evidence="4" id="KW-1003">Cell membrane</keyword>